<evidence type="ECO:0000256" key="5">
    <source>
        <dbReference type="ARBA" id="ARBA00022801"/>
    </source>
</evidence>
<organism evidence="15 16">
    <name type="scientific">Lentinus brumalis</name>
    <dbReference type="NCBI Taxonomy" id="2498619"/>
    <lineage>
        <taxon>Eukaryota</taxon>
        <taxon>Fungi</taxon>
        <taxon>Dikarya</taxon>
        <taxon>Basidiomycota</taxon>
        <taxon>Agaricomycotina</taxon>
        <taxon>Agaricomycetes</taxon>
        <taxon>Polyporales</taxon>
        <taxon>Polyporaceae</taxon>
        <taxon>Lentinus</taxon>
    </lineage>
</organism>
<evidence type="ECO:0000256" key="9">
    <source>
        <dbReference type="ARBA" id="ARBA00048605"/>
    </source>
</evidence>
<reference evidence="15 16" key="1">
    <citation type="journal article" date="2018" name="Biotechnol. Biofuels">
        <title>Integrative visual omics of the white-rot fungus Polyporus brumalis exposes the biotechnological potential of its oxidative enzymes for delignifying raw plant biomass.</title>
        <authorList>
            <person name="Miyauchi S."/>
            <person name="Rancon A."/>
            <person name="Drula E."/>
            <person name="Hage H."/>
            <person name="Chaduli D."/>
            <person name="Favel A."/>
            <person name="Grisel S."/>
            <person name="Henrissat B."/>
            <person name="Herpoel-Gimbert I."/>
            <person name="Ruiz-Duenas F.J."/>
            <person name="Chevret D."/>
            <person name="Hainaut M."/>
            <person name="Lin J."/>
            <person name="Wang M."/>
            <person name="Pangilinan J."/>
            <person name="Lipzen A."/>
            <person name="Lesage-Meessen L."/>
            <person name="Navarro D."/>
            <person name="Riley R."/>
            <person name="Grigoriev I.V."/>
            <person name="Zhou S."/>
            <person name="Raouche S."/>
            <person name="Rosso M.N."/>
        </authorList>
    </citation>
    <scope>NUCLEOTIDE SEQUENCE [LARGE SCALE GENOMIC DNA]</scope>
    <source>
        <strain evidence="15 16">BRFM 1820</strain>
    </source>
</reference>
<evidence type="ECO:0000313" key="16">
    <source>
        <dbReference type="Proteomes" id="UP000256964"/>
    </source>
</evidence>
<name>A0A371DE25_9APHY</name>
<keyword evidence="16" id="KW-1185">Reference proteome</keyword>
<dbReference type="GO" id="GO:0005509">
    <property type="term" value="F:calcium ion binding"/>
    <property type="evidence" value="ECO:0007669"/>
    <property type="project" value="InterPro"/>
</dbReference>
<comment type="similarity">
    <text evidence="3 13">Belongs to the glycosyl hydrolase 47 family.</text>
</comment>
<dbReference type="GO" id="GO:0016020">
    <property type="term" value="C:membrane"/>
    <property type="evidence" value="ECO:0007669"/>
    <property type="project" value="InterPro"/>
</dbReference>
<evidence type="ECO:0000313" key="15">
    <source>
        <dbReference type="EMBL" id="RDX50787.1"/>
    </source>
</evidence>
<evidence type="ECO:0000256" key="1">
    <source>
        <dbReference type="ARBA" id="ARBA00001913"/>
    </source>
</evidence>
<dbReference type="InterPro" id="IPR001382">
    <property type="entry name" value="Glyco_hydro_47"/>
</dbReference>
<dbReference type="Gene3D" id="1.50.10.10">
    <property type="match status" value="1"/>
</dbReference>
<comment type="catalytic activity">
    <reaction evidence="9">
        <text>N(4)-(alpha-D-Man-(1-&gt;2)-alpha-D-Man-(1-&gt;2)-alpha-D-Man-(1-&gt;3)-[alpha-D-Man-(1-&gt;2)-alpha-D-Man-(1-&gt;3)-[alpha-D-Man-(1-&gt;2)-alpha-D-Man-(1-&gt;6)]-alpha-D-Man-(1-&gt;6)]-beta-D-Man-(1-&gt;4)-beta-D-GlcNAc-(1-&gt;4)-beta-D-GlcNAc)-L-asparaginyl-[protein] (N-glucan mannose isomer 9A1,2,3B1,2,3) + 4 H2O = N(4)-(alpha-D-Man-(1-&gt;3)-[alpha-D-Man-(1-&gt;3)-[alpha-D-Man-(1-&gt;6)]-alpha-D-Man-(1-&gt;6)]-beta-D-Man-(1-&gt;4)-beta-D-GlcNAc-(1-&gt;4)-beta-D-GlcNAc)-L-asparaginyl-[protein] (N-glucan mannose isomer 5A1,2) + 4 beta-D-mannose</text>
        <dbReference type="Rhea" id="RHEA:56008"/>
        <dbReference type="Rhea" id="RHEA-COMP:14356"/>
        <dbReference type="Rhea" id="RHEA-COMP:14367"/>
        <dbReference type="ChEBI" id="CHEBI:15377"/>
        <dbReference type="ChEBI" id="CHEBI:28563"/>
        <dbReference type="ChEBI" id="CHEBI:59087"/>
        <dbReference type="ChEBI" id="CHEBI:139493"/>
        <dbReference type="EC" id="3.2.1.113"/>
    </reaction>
</comment>
<evidence type="ECO:0000256" key="8">
    <source>
        <dbReference type="ARBA" id="ARBA00047669"/>
    </source>
</evidence>
<evidence type="ECO:0000256" key="12">
    <source>
        <dbReference type="PIRSR" id="PIRSR601382-3"/>
    </source>
</evidence>
<evidence type="ECO:0000256" key="7">
    <source>
        <dbReference type="ARBA" id="ARBA00023157"/>
    </source>
</evidence>
<evidence type="ECO:0000256" key="13">
    <source>
        <dbReference type="RuleBase" id="RU361193"/>
    </source>
</evidence>
<evidence type="ECO:0000256" key="3">
    <source>
        <dbReference type="ARBA" id="ARBA00007658"/>
    </source>
</evidence>
<dbReference type="SUPFAM" id="SSF48225">
    <property type="entry name" value="Seven-hairpin glycosidases"/>
    <property type="match status" value="1"/>
</dbReference>
<evidence type="ECO:0000256" key="11">
    <source>
        <dbReference type="PIRSR" id="PIRSR601382-2"/>
    </source>
</evidence>
<dbReference type="EC" id="3.2.1.-" evidence="13"/>
<evidence type="ECO:0000256" key="14">
    <source>
        <dbReference type="SAM" id="Phobius"/>
    </source>
</evidence>
<keyword evidence="5 13" id="KW-0378">Hydrolase</keyword>
<dbReference type="InterPro" id="IPR050749">
    <property type="entry name" value="Glycosyl_Hydrolase_47"/>
</dbReference>
<dbReference type="Proteomes" id="UP000256964">
    <property type="component" value="Unassembled WGS sequence"/>
</dbReference>
<dbReference type="AlphaFoldDB" id="A0A371DE25"/>
<gene>
    <name evidence="15" type="ORF">OH76DRAFT_361895</name>
</gene>
<keyword evidence="14" id="KW-0812">Transmembrane</keyword>
<keyword evidence="14" id="KW-1133">Transmembrane helix</keyword>
<feature type="disulfide bond" evidence="12">
    <location>
        <begin position="355"/>
        <end position="411"/>
    </location>
</feature>
<dbReference type="STRING" id="139420.A0A371DE25"/>
<sequence length="603" mass="67594">MAFCQSLLPRVKSARYITAAVIAVFVVSTLYYIQIPAGHPTGRFSSWNNSPRPWQHPISPSSPLWDTRAAQVKHAYIHAYQGYLKYAEGFDELRPLSNTGVNNFNGWNVTMYDSLDTMLLMDLHEEFSAALPIVREGNFTQLKSSRNGGTALFAPFFETVIRYLGGLLAAHALSGEEMLLHKADELATLLEPAFNTVKGFPVFGIDTRSSALSGGVSGILAEIATCQLEWTSLAHTTGSKKHFAHGNQVIQSLAEVMSERQGGMFPTRWNLKSGTPAGPDSLSVGAAADSAHEYLLKQYLLTGQRDIANLEMYLLSTNEILTRLMYVTPNRQMLYVTDTNGPKRSASHAFEHLSCFFPGLLALGAHTLPLNLSIIDVSRLNPEAQRAYRLLENYDLRELHMAAAEGLATSCWLLYADMPTGLGPEVAVMEPKSKPWIDALEEWRMGGMEGPLPGLGARTPIPYTKPDMSQAASAPWDYVVRRADYFLRPETLESIYIMWRVTGNPVWRERGWEIFQALEKNTKTPSGYASLKNVMRMPAMQQDEQPSYFLAETLKYLYLLFINDDPVPLDQWVFNTEAHPLPVFQWSGWEKYKFDVPSSRTRI</sequence>
<keyword evidence="4 11" id="KW-0479">Metal-binding</keyword>
<feature type="active site" description="Proton donor" evidence="10">
    <location>
        <position position="158"/>
    </location>
</feature>
<dbReference type="GO" id="GO:0005783">
    <property type="term" value="C:endoplasmic reticulum"/>
    <property type="evidence" value="ECO:0007669"/>
    <property type="project" value="TreeGrafter"/>
</dbReference>
<keyword evidence="6 11" id="KW-0106">Calcium</keyword>
<feature type="active site" evidence="10">
    <location>
        <position position="490"/>
    </location>
</feature>
<evidence type="ECO:0000256" key="10">
    <source>
        <dbReference type="PIRSR" id="PIRSR601382-1"/>
    </source>
</evidence>
<comment type="catalytic activity">
    <reaction evidence="8">
        <text>N(4)-(alpha-D-Man-(1-&gt;2)-alpha-D-Man-(1-&gt;2)-alpha-D-Man-(1-&gt;3)-[alpha-D-Man-(1-&gt;3)-[alpha-D-Man-(1-&gt;2)-alpha-D-Man-(1-&gt;6)]-alpha-D-Man-(1-&gt;6)]-beta-D-Man-(1-&gt;4)-beta-D-GlcNAc-(1-&gt;4)-beta-D-GlcNAc)-L-asparaginyl-[protein] (N-glucan mannose isomer 8A1,2,3B1,3) + 3 H2O = N(4)-(alpha-D-Man-(1-&gt;3)-[alpha-D-Man-(1-&gt;3)-[alpha-D-Man-(1-&gt;6)]-alpha-D-Man-(1-&gt;6)]-beta-D-Man-(1-&gt;4)-beta-D-GlcNAc-(1-&gt;4)-beta-D-GlcNAc)-L-asparaginyl-[protein] (N-glucan mannose isomer 5A1,2) + 3 beta-D-mannose</text>
        <dbReference type="Rhea" id="RHEA:56028"/>
        <dbReference type="Rhea" id="RHEA-COMP:14358"/>
        <dbReference type="Rhea" id="RHEA-COMP:14367"/>
        <dbReference type="ChEBI" id="CHEBI:15377"/>
        <dbReference type="ChEBI" id="CHEBI:28563"/>
        <dbReference type="ChEBI" id="CHEBI:59087"/>
        <dbReference type="ChEBI" id="CHEBI:60628"/>
        <dbReference type="EC" id="3.2.1.113"/>
    </reaction>
</comment>
<protein>
    <recommendedName>
        <fullName evidence="13">alpha-1,2-Mannosidase</fullName>
        <ecNumber evidence="13">3.2.1.-</ecNumber>
    </recommendedName>
</protein>
<dbReference type="InterPro" id="IPR012341">
    <property type="entry name" value="6hp_glycosidase-like_sf"/>
</dbReference>
<feature type="active site" description="Proton donor" evidence="10">
    <location>
        <position position="425"/>
    </location>
</feature>
<dbReference type="GO" id="GO:0004571">
    <property type="term" value="F:mannosyl-oligosaccharide 1,2-alpha-mannosidase activity"/>
    <property type="evidence" value="ECO:0007669"/>
    <property type="project" value="UniProtKB-EC"/>
</dbReference>
<evidence type="ECO:0000256" key="6">
    <source>
        <dbReference type="ARBA" id="ARBA00022837"/>
    </source>
</evidence>
<keyword evidence="14" id="KW-0472">Membrane</keyword>
<dbReference type="PANTHER" id="PTHR11742:SF55">
    <property type="entry name" value="ENDOPLASMIC RETICULUM MANNOSYL-OLIGOSACCHARIDE 1,2-ALPHA-MANNOSIDASE"/>
    <property type="match status" value="1"/>
</dbReference>
<dbReference type="EMBL" id="KZ857397">
    <property type="protein sequence ID" value="RDX50787.1"/>
    <property type="molecule type" value="Genomic_DNA"/>
</dbReference>
<proteinExistence type="inferred from homology"/>
<comment type="pathway">
    <text evidence="2">Protein modification; protein glycosylation.</text>
</comment>
<dbReference type="InterPro" id="IPR036026">
    <property type="entry name" value="Seven-hairpin_glycosidases"/>
</dbReference>
<dbReference type="PRINTS" id="PR00747">
    <property type="entry name" value="GLYHDRLASE47"/>
</dbReference>
<feature type="binding site" evidence="11">
    <location>
        <position position="576"/>
    </location>
    <ligand>
        <name>Ca(2+)</name>
        <dbReference type="ChEBI" id="CHEBI:29108"/>
    </ligand>
</feature>
<keyword evidence="13 15" id="KW-0326">Glycosidase</keyword>
<dbReference type="GO" id="GO:0005975">
    <property type="term" value="P:carbohydrate metabolic process"/>
    <property type="evidence" value="ECO:0007669"/>
    <property type="project" value="InterPro"/>
</dbReference>
<evidence type="ECO:0000256" key="4">
    <source>
        <dbReference type="ARBA" id="ARBA00022723"/>
    </source>
</evidence>
<feature type="transmembrane region" description="Helical" evidence="14">
    <location>
        <begin position="16"/>
        <end position="33"/>
    </location>
</feature>
<accession>A0A371DE25</accession>
<feature type="active site" evidence="10">
    <location>
        <position position="289"/>
    </location>
</feature>
<dbReference type="Pfam" id="PF01532">
    <property type="entry name" value="Glyco_hydro_47"/>
    <property type="match status" value="1"/>
</dbReference>
<dbReference type="GO" id="GO:0036503">
    <property type="term" value="P:ERAD pathway"/>
    <property type="evidence" value="ECO:0007669"/>
    <property type="project" value="UniProtKB-ARBA"/>
</dbReference>
<keyword evidence="7 12" id="KW-1015">Disulfide bond</keyword>
<dbReference type="OrthoDB" id="8118055at2759"/>
<comment type="cofactor">
    <cofactor evidence="1 11">
        <name>Ca(2+)</name>
        <dbReference type="ChEBI" id="CHEBI:29108"/>
    </cofactor>
</comment>
<evidence type="ECO:0000256" key="2">
    <source>
        <dbReference type="ARBA" id="ARBA00004922"/>
    </source>
</evidence>
<dbReference type="PANTHER" id="PTHR11742">
    <property type="entry name" value="MANNOSYL-OLIGOSACCHARIDE ALPHA-1,2-MANNOSIDASE-RELATED"/>
    <property type="match status" value="1"/>
</dbReference>